<reference evidence="10 11" key="1">
    <citation type="submission" date="2024-02" db="EMBL/GenBank/DDBJ databases">
        <title>De novo assembly and annotation of 12 fungi associated with fruit tree decline syndrome in Ontario, Canada.</title>
        <authorList>
            <person name="Sulman M."/>
            <person name="Ellouze W."/>
            <person name="Ilyukhin E."/>
        </authorList>
    </citation>
    <scope>NUCLEOTIDE SEQUENCE [LARGE SCALE GENOMIC DNA]</scope>
    <source>
        <strain evidence="10 11">M169</strain>
    </source>
</reference>
<dbReference type="InterPro" id="IPR020846">
    <property type="entry name" value="MFS_dom"/>
</dbReference>
<keyword evidence="2" id="KW-0813">Transport</keyword>
<feature type="transmembrane region" description="Helical" evidence="8">
    <location>
        <begin position="365"/>
        <end position="385"/>
    </location>
</feature>
<dbReference type="Pfam" id="PF07690">
    <property type="entry name" value="MFS_1"/>
    <property type="match status" value="1"/>
</dbReference>
<keyword evidence="11" id="KW-1185">Reference proteome</keyword>
<dbReference type="Gene3D" id="1.20.1250.20">
    <property type="entry name" value="MFS general substrate transporter like domains"/>
    <property type="match status" value="1"/>
</dbReference>
<organism evidence="10 11">
    <name type="scientific">Diaporthe eres</name>
    <name type="common">Phomopsis oblonga</name>
    <dbReference type="NCBI Taxonomy" id="83184"/>
    <lineage>
        <taxon>Eukaryota</taxon>
        <taxon>Fungi</taxon>
        <taxon>Dikarya</taxon>
        <taxon>Ascomycota</taxon>
        <taxon>Pezizomycotina</taxon>
        <taxon>Sordariomycetes</taxon>
        <taxon>Sordariomycetidae</taxon>
        <taxon>Diaporthales</taxon>
        <taxon>Diaporthaceae</taxon>
        <taxon>Diaporthe</taxon>
        <taxon>Diaporthe eres species complex</taxon>
    </lineage>
</organism>
<feature type="transmembrane region" description="Helical" evidence="8">
    <location>
        <begin position="534"/>
        <end position="551"/>
    </location>
</feature>
<proteinExistence type="predicted"/>
<dbReference type="PROSITE" id="PS00216">
    <property type="entry name" value="SUGAR_TRANSPORT_1"/>
    <property type="match status" value="1"/>
</dbReference>
<feature type="transmembrane region" description="Helical" evidence="8">
    <location>
        <begin position="450"/>
        <end position="469"/>
    </location>
</feature>
<evidence type="ECO:0000313" key="11">
    <source>
        <dbReference type="Proteomes" id="UP001430848"/>
    </source>
</evidence>
<evidence type="ECO:0000256" key="6">
    <source>
        <dbReference type="ARBA" id="ARBA00023180"/>
    </source>
</evidence>
<evidence type="ECO:0000256" key="3">
    <source>
        <dbReference type="ARBA" id="ARBA00022692"/>
    </source>
</evidence>
<dbReference type="PRINTS" id="PR01036">
    <property type="entry name" value="TCRTETB"/>
</dbReference>
<evidence type="ECO:0000313" key="10">
    <source>
        <dbReference type="EMBL" id="KAK7710087.1"/>
    </source>
</evidence>
<dbReference type="InterPro" id="IPR011701">
    <property type="entry name" value="MFS"/>
</dbReference>
<feature type="transmembrane region" description="Helical" evidence="8">
    <location>
        <begin position="135"/>
        <end position="153"/>
    </location>
</feature>
<feature type="transmembrane region" description="Helical" evidence="8">
    <location>
        <begin position="193"/>
        <end position="216"/>
    </location>
</feature>
<feature type="transmembrane region" description="Helical" evidence="8">
    <location>
        <begin position="416"/>
        <end position="438"/>
    </location>
</feature>
<evidence type="ECO:0000256" key="1">
    <source>
        <dbReference type="ARBA" id="ARBA00004141"/>
    </source>
</evidence>
<feature type="transmembrane region" description="Helical" evidence="8">
    <location>
        <begin position="222"/>
        <end position="244"/>
    </location>
</feature>
<feature type="transmembrane region" description="Helical" evidence="8">
    <location>
        <begin position="256"/>
        <end position="281"/>
    </location>
</feature>
<feature type="transmembrane region" description="Helical" evidence="8">
    <location>
        <begin position="287"/>
        <end position="305"/>
    </location>
</feature>
<feature type="compositionally biased region" description="Polar residues" evidence="7">
    <location>
        <begin position="39"/>
        <end position="49"/>
    </location>
</feature>
<dbReference type="InterPro" id="IPR036259">
    <property type="entry name" value="MFS_trans_sf"/>
</dbReference>
<dbReference type="Gene3D" id="1.20.1720.10">
    <property type="entry name" value="Multidrug resistance protein D"/>
    <property type="match status" value="1"/>
</dbReference>
<protein>
    <recommendedName>
        <fullName evidence="9">Major facilitator superfamily (MFS) profile domain-containing protein</fullName>
    </recommendedName>
</protein>
<keyword evidence="5 8" id="KW-0472">Membrane</keyword>
<comment type="caution">
    <text evidence="10">The sequence shown here is derived from an EMBL/GenBank/DDBJ whole genome shotgun (WGS) entry which is preliminary data.</text>
</comment>
<evidence type="ECO:0000256" key="7">
    <source>
        <dbReference type="SAM" id="MobiDB-lite"/>
    </source>
</evidence>
<gene>
    <name evidence="10" type="ORF">SLS63_013053</name>
</gene>
<dbReference type="SUPFAM" id="SSF103473">
    <property type="entry name" value="MFS general substrate transporter"/>
    <property type="match status" value="1"/>
</dbReference>
<feature type="region of interest" description="Disordered" evidence="7">
    <location>
        <begin position="1"/>
        <end position="60"/>
    </location>
</feature>
<dbReference type="PANTHER" id="PTHR23501">
    <property type="entry name" value="MAJOR FACILITATOR SUPERFAMILY"/>
    <property type="match status" value="1"/>
</dbReference>
<feature type="compositionally biased region" description="Low complexity" evidence="7">
    <location>
        <begin position="15"/>
        <end position="34"/>
    </location>
</feature>
<keyword evidence="3 8" id="KW-0812">Transmembrane</keyword>
<dbReference type="EMBL" id="JAKNSF020000161">
    <property type="protein sequence ID" value="KAK7710087.1"/>
    <property type="molecule type" value="Genomic_DNA"/>
</dbReference>
<feature type="domain" description="Major facilitator superfamily (MFS) profile" evidence="9">
    <location>
        <begin position="70"/>
        <end position="556"/>
    </location>
</feature>
<dbReference type="PROSITE" id="PS50850">
    <property type="entry name" value="MFS"/>
    <property type="match status" value="1"/>
</dbReference>
<feature type="transmembrane region" description="Helical" evidence="8">
    <location>
        <begin position="159"/>
        <end position="181"/>
    </location>
</feature>
<sequence>MADESTAIEGEKSPAADPWGTTTTTDATSAAPSTEPIDPNNQNAASTSPPADDDQPAASRKRHPPQFWIVIISLSLLAFISALDTMIVTTALPTITEELGGATEYVWIGNSFVFASSVLQPLVGQLADILGRKMPTVVSIVFFIVGSGIAGGANNTAAFIAGRAVQGVGAGGIYVLIDIVCCDLVPLRDRGKYLGIVNGWAGVAAALGPVLGGVLAQANWRWIFWMNIPICVLPLAPIALYLPAKKGNVLSGLRHVDYLGTLIFIPAIVAVLFGLVTGGVVYPWSSWRVILSLVLGFLGWIAFHIQQNFAKNPSVPTRLFSNRTSAIGFVLTFLGSVALQALGYFLPVYFQAVLTTSVRQSGINFLPVAIGCLFFAAIAGISLSVFGFYKPIHGIAFGLSILGYGLFTMLDENTSKVAWAFFEIIAAGGLGMTISAVLPSILAGLSQADVASATATFSFIKTFGFIWGVTVPSVIFNGAVNDRVDHVSSPDLRDQLRDGRAYAFASQAKGISRTLDPNLWSEVVHVYVESLKPIWWFGLGISVFAFLLVFLEKEIPLSKELNTEYGLEENKHAPTESTTKGQV</sequence>
<keyword evidence="6" id="KW-0325">Glycoprotein</keyword>
<feature type="transmembrane region" description="Helical" evidence="8">
    <location>
        <begin position="326"/>
        <end position="345"/>
    </location>
</feature>
<name>A0ABR1NPN3_DIAER</name>
<dbReference type="PANTHER" id="PTHR23501:SF187">
    <property type="entry name" value="MAJOR FACILITATOR SUPERFAMILY (MFS) PROFILE DOMAIN-CONTAINING PROTEIN"/>
    <property type="match status" value="1"/>
</dbReference>
<feature type="transmembrane region" description="Helical" evidence="8">
    <location>
        <begin position="67"/>
        <end position="93"/>
    </location>
</feature>
<evidence type="ECO:0000256" key="4">
    <source>
        <dbReference type="ARBA" id="ARBA00022989"/>
    </source>
</evidence>
<feature type="transmembrane region" description="Helical" evidence="8">
    <location>
        <begin position="105"/>
        <end position="123"/>
    </location>
</feature>
<accession>A0ABR1NPN3</accession>
<dbReference type="Proteomes" id="UP001430848">
    <property type="component" value="Unassembled WGS sequence"/>
</dbReference>
<evidence type="ECO:0000256" key="2">
    <source>
        <dbReference type="ARBA" id="ARBA00022448"/>
    </source>
</evidence>
<evidence type="ECO:0000259" key="9">
    <source>
        <dbReference type="PROSITE" id="PS50850"/>
    </source>
</evidence>
<feature type="transmembrane region" description="Helical" evidence="8">
    <location>
        <begin position="392"/>
        <end position="410"/>
    </location>
</feature>
<keyword evidence="4 8" id="KW-1133">Transmembrane helix</keyword>
<evidence type="ECO:0000256" key="8">
    <source>
        <dbReference type="SAM" id="Phobius"/>
    </source>
</evidence>
<evidence type="ECO:0000256" key="5">
    <source>
        <dbReference type="ARBA" id="ARBA00023136"/>
    </source>
</evidence>
<comment type="subcellular location">
    <subcellularLocation>
        <location evidence="1">Membrane</location>
        <topology evidence="1">Multi-pass membrane protein</topology>
    </subcellularLocation>
</comment>
<dbReference type="InterPro" id="IPR005829">
    <property type="entry name" value="Sugar_transporter_CS"/>
</dbReference>